<reference evidence="2" key="1">
    <citation type="submission" date="2023-05" db="EMBL/GenBank/DDBJ databases">
        <title>Nepenthes gracilis genome sequencing.</title>
        <authorList>
            <person name="Fukushima K."/>
        </authorList>
    </citation>
    <scope>NUCLEOTIDE SEQUENCE</scope>
    <source>
        <strain evidence="2">SING2019-196</strain>
    </source>
</reference>
<comment type="caution">
    <text evidence="2">The sequence shown here is derived from an EMBL/GenBank/DDBJ whole genome shotgun (WGS) entry which is preliminary data.</text>
</comment>
<organism evidence="2 3">
    <name type="scientific">Nepenthes gracilis</name>
    <name type="common">Slender pitcher plant</name>
    <dbReference type="NCBI Taxonomy" id="150966"/>
    <lineage>
        <taxon>Eukaryota</taxon>
        <taxon>Viridiplantae</taxon>
        <taxon>Streptophyta</taxon>
        <taxon>Embryophyta</taxon>
        <taxon>Tracheophyta</taxon>
        <taxon>Spermatophyta</taxon>
        <taxon>Magnoliopsida</taxon>
        <taxon>eudicotyledons</taxon>
        <taxon>Gunneridae</taxon>
        <taxon>Pentapetalae</taxon>
        <taxon>Caryophyllales</taxon>
        <taxon>Nepenthaceae</taxon>
        <taxon>Nepenthes</taxon>
    </lineage>
</organism>
<protein>
    <submittedName>
        <fullName evidence="2">Uncharacterized protein</fullName>
    </submittedName>
</protein>
<dbReference type="EMBL" id="BSYO01000025">
    <property type="protein sequence ID" value="GMH22916.1"/>
    <property type="molecule type" value="Genomic_DNA"/>
</dbReference>
<name>A0AAD3T5B9_NEPGR</name>
<evidence type="ECO:0000313" key="2">
    <source>
        <dbReference type="EMBL" id="GMH22916.1"/>
    </source>
</evidence>
<evidence type="ECO:0000313" key="3">
    <source>
        <dbReference type="Proteomes" id="UP001279734"/>
    </source>
</evidence>
<dbReference type="AlphaFoldDB" id="A0AAD3T5B9"/>
<feature type="compositionally biased region" description="Basic and acidic residues" evidence="1">
    <location>
        <begin position="212"/>
        <end position="226"/>
    </location>
</feature>
<keyword evidence="3" id="KW-1185">Reference proteome</keyword>
<proteinExistence type="predicted"/>
<dbReference type="Proteomes" id="UP001279734">
    <property type="component" value="Unassembled WGS sequence"/>
</dbReference>
<accession>A0AAD3T5B9</accession>
<sequence length="226" mass="25543">MEAGATAALSSPSAFEDRTDSRGNQQQALYFSSSKNSSFQQISCLPVQPRTTQFVRAVQPPRVKIHPSRISNDQSKIKPKVQQPASATFIHPKFMNLSQQQSSASALTIPMLTGPYKDRAIHIRRPKTIQMPNKTKGLSARSAVQRTEHQHVLQEHRVSCCRQRKIKMSPLRIEFLSTPRLAHSPNRIQEYSLRQSIEGFQISTAVQSNPSKHTESKFTDQCRVEH</sequence>
<evidence type="ECO:0000256" key="1">
    <source>
        <dbReference type="SAM" id="MobiDB-lite"/>
    </source>
</evidence>
<feature type="region of interest" description="Disordered" evidence="1">
    <location>
        <begin position="206"/>
        <end position="226"/>
    </location>
</feature>
<gene>
    <name evidence="2" type="ORF">Nepgr_024759</name>
</gene>
<feature type="region of interest" description="Disordered" evidence="1">
    <location>
        <begin position="1"/>
        <end position="27"/>
    </location>
</feature>